<dbReference type="Proteomes" id="UP001163882">
    <property type="component" value="Chromosome"/>
</dbReference>
<keyword evidence="3" id="KW-1185">Reference proteome</keyword>
<evidence type="ECO:0000256" key="1">
    <source>
        <dbReference type="SAM" id="MobiDB-lite"/>
    </source>
</evidence>
<reference evidence="2" key="1">
    <citation type="submission" date="2022-10" db="EMBL/GenBank/DDBJ databases">
        <title>YIM 151497 complete genome.</title>
        <authorList>
            <person name="Chen X."/>
        </authorList>
    </citation>
    <scope>NUCLEOTIDE SEQUENCE</scope>
    <source>
        <strain evidence="2">YIM 151497</strain>
    </source>
</reference>
<evidence type="ECO:0000313" key="3">
    <source>
        <dbReference type="Proteomes" id="UP001163882"/>
    </source>
</evidence>
<name>A0ABY6IK91_9HYPH</name>
<proteinExistence type="predicted"/>
<evidence type="ECO:0000313" key="2">
    <source>
        <dbReference type="EMBL" id="UYQ71016.1"/>
    </source>
</evidence>
<feature type="compositionally biased region" description="Polar residues" evidence="1">
    <location>
        <begin position="115"/>
        <end position="131"/>
    </location>
</feature>
<dbReference type="GO" id="GO:0004519">
    <property type="term" value="F:endonuclease activity"/>
    <property type="evidence" value="ECO:0007669"/>
    <property type="project" value="UniProtKB-KW"/>
</dbReference>
<keyword evidence="2" id="KW-0540">Nuclease</keyword>
<dbReference type="EMBL" id="CP107716">
    <property type="protein sequence ID" value="UYQ71016.1"/>
    <property type="molecule type" value="Genomic_DNA"/>
</dbReference>
<protein>
    <submittedName>
        <fullName evidence="2">HNH endonuclease</fullName>
    </submittedName>
</protein>
<dbReference type="CDD" id="cd00085">
    <property type="entry name" value="HNHc"/>
    <property type="match status" value="1"/>
</dbReference>
<feature type="region of interest" description="Disordered" evidence="1">
    <location>
        <begin position="79"/>
        <end position="131"/>
    </location>
</feature>
<accession>A0ABY6IK91</accession>
<organism evidence="2 3">
    <name type="scientific">Pelagibacterium flavum</name>
    <dbReference type="NCBI Taxonomy" id="2984530"/>
    <lineage>
        <taxon>Bacteria</taxon>
        <taxon>Pseudomonadati</taxon>
        <taxon>Pseudomonadota</taxon>
        <taxon>Alphaproteobacteria</taxon>
        <taxon>Hyphomicrobiales</taxon>
        <taxon>Devosiaceae</taxon>
        <taxon>Pelagibacterium</taxon>
    </lineage>
</organism>
<sequence length="131" mass="15161">MSREVPEWIGKHDDQKVPDRVRLRIFDREGGMCHLSGRKIMPGDLWDLDHKVALINGGEHRESNLFPALRDKHRGKTALDVREKAVSARKRKKHLGIRKPSKLQSRGFEHAPKQRSATKPLTKRVNSFQEQ</sequence>
<dbReference type="RefSeq" id="WP_264224680.1">
    <property type="nucleotide sequence ID" value="NZ_CP107716.1"/>
</dbReference>
<feature type="compositionally biased region" description="Basic residues" evidence="1">
    <location>
        <begin position="87"/>
        <end position="101"/>
    </location>
</feature>
<keyword evidence="2" id="KW-0378">Hydrolase</keyword>
<gene>
    <name evidence="2" type="ORF">OF122_13200</name>
</gene>
<keyword evidence="2" id="KW-0255">Endonuclease</keyword>
<dbReference type="InterPro" id="IPR003615">
    <property type="entry name" value="HNH_nuc"/>
</dbReference>
<dbReference type="Gene3D" id="1.10.30.50">
    <property type="match status" value="1"/>
</dbReference>